<dbReference type="Proteomes" id="UP000191554">
    <property type="component" value="Unassembled WGS sequence"/>
</dbReference>
<proteinExistence type="predicted"/>
<keyword evidence="2" id="KW-1185">Reference proteome</keyword>
<evidence type="ECO:0008006" key="3">
    <source>
        <dbReference type="Google" id="ProtNLM"/>
    </source>
</evidence>
<gene>
    <name evidence="1" type="ORF">CLHUN_23450</name>
</gene>
<dbReference type="AlphaFoldDB" id="A0A1V4SJB9"/>
<evidence type="ECO:0000313" key="2">
    <source>
        <dbReference type="Proteomes" id="UP000191554"/>
    </source>
</evidence>
<dbReference type="InterPro" id="IPR013324">
    <property type="entry name" value="RNA_pol_sigma_r3/r4-like"/>
</dbReference>
<comment type="caution">
    <text evidence="1">The sequence shown here is derived from an EMBL/GenBank/DDBJ whole genome shotgun (WGS) entry which is preliminary data.</text>
</comment>
<dbReference type="STRING" id="48256.CLHUN_23450"/>
<name>A0A1V4SJB9_RUMHU</name>
<dbReference type="SUPFAM" id="SSF88659">
    <property type="entry name" value="Sigma3 and sigma4 domains of RNA polymerase sigma factors"/>
    <property type="match status" value="1"/>
</dbReference>
<dbReference type="OrthoDB" id="2471618at2"/>
<dbReference type="Gene3D" id="1.20.140.160">
    <property type="match status" value="1"/>
</dbReference>
<reference evidence="1 2" key="1">
    <citation type="submission" date="2017-03" db="EMBL/GenBank/DDBJ databases">
        <title>Genome sequence of Clostridium hungatei DSM 14427.</title>
        <authorList>
            <person name="Poehlein A."/>
            <person name="Daniel R."/>
        </authorList>
    </citation>
    <scope>NUCLEOTIDE SEQUENCE [LARGE SCALE GENOMIC DNA]</scope>
    <source>
        <strain evidence="1 2">DSM 14427</strain>
    </source>
</reference>
<accession>A0A1V4SJB9</accession>
<evidence type="ECO:0000313" key="1">
    <source>
        <dbReference type="EMBL" id="OPX43863.1"/>
    </source>
</evidence>
<protein>
    <recommendedName>
        <fullName evidence="3">RNA polymerase sigma factor</fullName>
    </recommendedName>
</protein>
<dbReference type="EMBL" id="MZGX01000014">
    <property type="protein sequence ID" value="OPX43863.1"/>
    <property type="molecule type" value="Genomic_DNA"/>
</dbReference>
<organism evidence="1 2">
    <name type="scientific">Ruminiclostridium hungatei</name>
    <name type="common">Clostridium hungatei</name>
    <dbReference type="NCBI Taxonomy" id="48256"/>
    <lineage>
        <taxon>Bacteria</taxon>
        <taxon>Bacillati</taxon>
        <taxon>Bacillota</taxon>
        <taxon>Clostridia</taxon>
        <taxon>Eubacteriales</taxon>
        <taxon>Oscillospiraceae</taxon>
        <taxon>Ruminiclostridium</taxon>
    </lineage>
</organism>
<sequence>MQTNDGISVENYRKLLRRAAWRLQYKARTQQLKECYLLFESQVHDSGFETEILSKVYIKELLDTIPWEKCRFVIQRTILDGMTEHEVARELNITQQGVNKWKRKGLELLRQTLIDSYK</sequence>